<keyword evidence="4 6" id="KW-1133">Transmembrane helix</keyword>
<evidence type="ECO:0000256" key="1">
    <source>
        <dbReference type="ARBA" id="ARBA00004651"/>
    </source>
</evidence>
<reference evidence="9" key="1">
    <citation type="journal article" date="2019" name="Int. J. Syst. Evol. Microbiol.">
        <title>The Global Catalogue of Microorganisms (GCM) 10K type strain sequencing project: providing services to taxonomists for standard genome sequencing and annotation.</title>
        <authorList>
            <consortium name="The Broad Institute Genomics Platform"/>
            <consortium name="The Broad Institute Genome Sequencing Center for Infectious Disease"/>
            <person name="Wu L."/>
            <person name="Ma J."/>
        </authorList>
    </citation>
    <scope>NUCLEOTIDE SEQUENCE [LARGE SCALE GENOMIC DNA]</scope>
    <source>
        <strain evidence="9">CCM 8391</strain>
    </source>
</reference>
<evidence type="ECO:0000256" key="5">
    <source>
        <dbReference type="ARBA" id="ARBA00023136"/>
    </source>
</evidence>
<dbReference type="PANTHER" id="PTHR35007:SF3">
    <property type="entry name" value="POSSIBLE CONSERVED ALANINE RICH MEMBRANE PROTEIN"/>
    <property type="match status" value="1"/>
</dbReference>
<dbReference type="Proteomes" id="UP001596302">
    <property type="component" value="Unassembled WGS sequence"/>
</dbReference>
<evidence type="ECO:0000256" key="2">
    <source>
        <dbReference type="ARBA" id="ARBA00022475"/>
    </source>
</evidence>
<protein>
    <submittedName>
        <fullName evidence="8">Type II secretion system F family protein</fullName>
    </submittedName>
</protein>
<evidence type="ECO:0000313" key="9">
    <source>
        <dbReference type="Proteomes" id="UP001596302"/>
    </source>
</evidence>
<keyword evidence="5 6" id="KW-0472">Membrane</keyword>
<keyword evidence="3 6" id="KW-0812">Transmembrane</keyword>
<feature type="transmembrane region" description="Helical" evidence="6">
    <location>
        <begin position="209"/>
        <end position="235"/>
    </location>
</feature>
<gene>
    <name evidence="8" type="ORF">ACFQE5_09980</name>
</gene>
<evidence type="ECO:0000259" key="7">
    <source>
        <dbReference type="Pfam" id="PF00482"/>
    </source>
</evidence>
<keyword evidence="2" id="KW-1003">Cell membrane</keyword>
<evidence type="ECO:0000256" key="4">
    <source>
        <dbReference type="ARBA" id="ARBA00022989"/>
    </source>
</evidence>
<organism evidence="8 9">
    <name type="scientific">Pseudonocardia hispaniensis</name>
    <dbReference type="NCBI Taxonomy" id="904933"/>
    <lineage>
        <taxon>Bacteria</taxon>
        <taxon>Bacillati</taxon>
        <taxon>Actinomycetota</taxon>
        <taxon>Actinomycetes</taxon>
        <taxon>Pseudonocardiales</taxon>
        <taxon>Pseudonocardiaceae</taxon>
        <taxon>Pseudonocardia</taxon>
    </lineage>
</organism>
<keyword evidence="9" id="KW-1185">Reference proteome</keyword>
<comment type="subcellular location">
    <subcellularLocation>
        <location evidence="1">Cell membrane</location>
        <topology evidence="1">Multi-pass membrane protein</topology>
    </subcellularLocation>
</comment>
<dbReference type="Pfam" id="PF00482">
    <property type="entry name" value="T2SSF"/>
    <property type="match status" value="1"/>
</dbReference>
<dbReference type="InterPro" id="IPR018076">
    <property type="entry name" value="T2SS_GspF_dom"/>
</dbReference>
<comment type="caution">
    <text evidence="8">The sequence shown here is derived from an EMBL/GenBank/DDBJ whole genome shotgun (WGS) entry which is preliminary data.</text>
</comment>
<proteinExistence type="predicted"/>
<evidence type="ECO:0000256" key="3">
    <source>
        <dbReference type="ARBA" id="ARBA00022692"/>
    </source>
</evidence>
<feature type="domain" description="Type II secretion system protein GspF" evidence="7">
    <location>
        <begin position="110"/>
        <end position="229"/>
    </location>
</feature>
<evidence type="ECO:0000313" key="8">
    <source>
        <dbReference type="EMBL" id="MFC5994538.1"/>
    </source>
</evidence>
<feature type="transmembrane region" description="Helical" evidence="6">
    <location>
        <begin position="51"/>
        <end position="84"/>
    </location>
</feature>
<evidence type="ECO:0000256" key="6">
    <source>
        <dbReference type="SAM" id="Phobius"/>
    </source>
</evidence>
<dbReference type="EMBL" id="JBHSQW010000023">
    <property type="protein sequence ID" value="MFC5994538.1"/>
    <property type="molecule type" value="Genomic_DNA"/>
</dbReference>
<name>A0ABW1J172_9PSEU</name>
<sequence>MTGGTDSAAALLLAGALVLAAPPAGRSRLRALTRDRSAVPADEPARLRTHWAVLGGFAVAVLGGAVAGVAVGIAIGAVAAGALVLAARRMEVGDAGAERDDGELACGWELLAVCLEVGLPVPVAVEAAAARLTGRSGTRLRRVAGMLQLGADPADAWRTADAVAALAVFARAARRSAVTGAALAQVARTEAARLRAELIDTARARSQRAAVLMTGPLGLCFLPAFLVLGIAPVVIGLAGDVLAQW</sequence>
<dbReference type="PANTHER" id="PTHR35007">
    <property type="entry name" value="INTEGRAL MEMBRANE PROTEIN-RELATED"/>
    <property type="match status" value="1"/>
</dbReference>
<accession>A0ABW1J172</accession>
<dbReference type="RefSeq" id="WP_379584562.1">
    <property type="nucleotide sequence ID" value="NZ_JBHSQW010000023.1"/>
</dbReference>